<feature type="compositionally biased region" description="Acidic residues" evidence="1">
    <location>
        <begin position="19"/>
        <end position="29"/>
    </location>
</feature>
<keyword evidence="3" id="KW-1185">Reference proteome</keyword>
<sequence>MAPRLVEEADDTKDVPPEAADEAVADEVTDEAKAPETPAADESDGADEAVGAAGPVALTKNTAESDSASAGTAAADDEDGPVFDISDRRASMTADRTGVRFQLDETEAEFGWDEIGAVEVETPRFGRRFTVTLHTTGRRHYQSDVDAPSRSSLKAWTAELDAVLDRYFEES</sequence>
<gene>
    <name evidence="2" type="ORF">OG442_36385</name>
</gene>
<reference evidence="2" key="1">
    <citation type="submission" date="2022-10" db="EMBL/GenBank/DDBJ databases">
        <title>The complete genomes of actinobacterial strains from the NBC collection.</title>
        <authorList>
            <person name="Joergensen T.S."/>
            <person name="Alvarez Arevalo M."/>
            <person name="Sterndorff E.B."/>
            <person name="Faurdal D."/>
            <person name="Vuksanovic O."/>
            <person name="Mourched A.-S."/>
            <person name="Charusanti P."/>
            <person name="Shaw S."/>
            <person name="Blin K."/>
            <person name="Weber T."/>
        </authorList>
    </citation>
    <scope>NUCLEOTIDE SEQUENCE</scope>
    <source>
        <strain evidence="2">NBC_01432</strain>
    </source>
</reference>
<evidence type="ECO:0000313" key="2">
    <source>
        <dbReference type="EMBL" id="WUX56565.1"/>
    </source>
</evidence>
<accession>A0ABZ2ACZ1</accession>
<organism evidence="2 3">
    <name type="scientific">Streptomyces niveus</name>
    <name type="common">Streptomyces spheroides</name>
    <dbReference type="NCBI Taxonomy" id="193462"/>
    <lineage>
        <taxon>Bacteria</taxon>
        <taxon>Bacillati</taxon>
        <taxon>Actinomycetota</taxon>
        <taxon>Actinomycetes</taxon>
        <taxon>Kitasatosporales</taxon>
        <taxon>Streptomycetaceae</taxon>
        <taxon>Streptomyces</taxon>
    </lineage>
</organism>
<name>A0ABZ2ACZ1_STRNV</name>
<evidence type="ECO:0000256" key="1">
    <source>
        <dbReference type="SAM" id="MobiDB-lite"/>
    </source>
</evidence>
<protein>
    <submittedName>
        <fullName evidence="2">Uncharacterized protein</fullName>
    </submittedName>
</protein>
<feature type="region of interest" description="Disordered" evidence="1">
    <location>
        <begin position="1"/>
        <end position="89"/>
    </location>
</feature>
<evidence type="ECO:0000313" key="3">
    <source>
        <dbReference type="Proteomes" id="UP001432209"/>
    </source>
</evidence>
<dbReference type="Proteomes" id="UP001432209">
    <property type="component" value="Chromosome"/>
</dbReference>
<dbReference type="EMBL" id="CP109495">
    <property type="protein sequence ID" value="WUX56565.1"/>
    <property type="molecule type" value="Genomic_DNA"/>
</dbReference>
<dbReference type="RefSeq" id="WP_329081320.1">
    <property type="nucleotide sequence ID" value="NZ_CP109495.1"/>
</dbReference>
<feature type="compositionally biased region" description="Low complexity" evidence="1">
    <location>
        <begin position="62"/>
        <end position="74"/>
    </location>
</feature>
<proteinExistence type="predicted"/>